<dbReference type="InterPro" id="IPR036724">
    <property type="entry name" value="Cobalamin-bd_sf"/>
</dbReference>
<dbReference type="SUPFAM" id="SSF52242">
    <property type="entry name" value="Cobalamin (vitamin B12)-binding domain"/>
    <property type="match status" value="1"/>
</dbReference>
<dbReference type="InterPro" id="IPR006159">
    <property type="entry name" value="Acid_CoA_mut_C"/>
</dbReference>
<proteinExistence type="inferred from homology"/>
<organism evidence="10 11">
    <name type="scientific">Sphingomonas echinoides</name>
    <dbReference type="NCBI Taxonomy" id="59803"/>
    <lineage>
        <taxon>Bacteria</taxon>
        <taxon>Pseudomonadati</taxon>
        <taxon>Pseudomonadota</taxon>
        <taxon>Alphaproteobacteria</taxon>
        <taxon>Sphingomonadales</taxon>
        <taxon>Sphingomonadaceae</taxon>
        <taxon>Sphingomonas</taxon>
    </lineage>
</organism>
<gene>
    <name evidence="10" type="primary">scpA</name>
    <name evidence="10" type="ORF">SIL82_16400</name>
</gene>
<comment type="caution">
    <text evidence="10">The sequence shown here is derived from an EMBL/GenBank/DDBJ whole genome shotgun (WGS) entry which is preliminary data.</text>
</comment>
<dbReference type="PANTHER" id="PTHR48101">
    <property type="entry name" value="METHYLMALONYL-COA MUTASE, MITOCHONDRIAL-RELATED"/>
    <property type="match status" value="1"/>
</dbReference>
<keyword evidence="4" id="KW-0846">Cobalamin</keyword>
<dbReference type="Pfam" id="PF02310">
    <property type="entry name" value="B12-binding"/>
    <property type="match status" value="1"/>
</dbReference>
<evidence type="ECO:0000256" key="4">
    <source>
        <dbReference type="ARBA" id="ARBA00022628"/>
    </source>
</evidence>
<feature type="compositionally biased region" description="Basic and acidic residues" evidence="8">
    <location>
        <begin position="502"/>
        <end position="517"/>
    </location>
</feature>
<dbReference type="InterPro" id="IPR006158">
    <property type="entry name" value="Cobalamin-bd"/>
</dbReference>
<dbReference type="SUPFAM" id="SSF51703">
    <property type="entry name" value="Cobalamin (vitamin B12)-dependent enzymes"/>
    <property type="match status" value="2"/>
</dbReference>
<dbReference type="Pfam" id="PF01642">
    <property type="entry name" value="MM_CoA_mutase"/>
    <property type="match status" value="1"/>
</dbReference>
<evidence type="ECO:0000256" key="3">
    <source>
        <dbReference type="ARBA" id="ARBA00012398"/>
    </source>
</evidence>
<accession>A0ABU4PRM6</accession>
<comment type="similarity">
    <text evidence="2">Belongs to the methylmalonyl-CoA mutase family.</text>
</comment>
<dbReference type="NCBIfam" id="NF006944">
    <property type="entry name" value="PRK09426.1"/>
    <property type="match status" value="1"/>
</dbReference>
<sequence>MTDKPTLEDWQALAAKEVKGRDLTWATPEGIDVKPLYTAADVAGIDPGLPGFAPFTRGVRASMYAGRPWTIRQYAGFSTAEASNAFYRRNLAAGQKGLSVAFDLATHRGYDSDHPRVTGDVGKAGVAIDTIDDMKILFDGIPLDKMSVSMTMNGAVIPILAFFIVAGEEQGVSQDQLDGTIQNDILKEFMVRNTYIYPPAPSMRIISDIIAYTSAHMPKFNSISISGYHMQEAGATQLQELAFTIADGREYAKAAMASGLDLDAFAGRLSFFFAIGMNFFMEVAKLRAARKLWHRVMTDLGAKDERSKMLRTHCQTSGVSLTEQDPYNNVIRTTVEAMAAMLGGTQSLHTNALDEAIALPTDFSARIARNTQIVLQEETGMTKVVDPLGGSYYIESLTEELVDKAWEIIERVEAEGGMAQAVAKGWPKAMIEQASAARAARVDKGEDVIVGVNKYKLAEQDPIDILDVDNVAVREAQIARIAKVKAGRDESKCQAALEALREGARNPPRHGEGDHPQDGGGGVPHAGGSLGESPLRQPAAATSPFRGGSNLLALAVECARQRATLGEISSAMEDVFGRYDTVPTPVSGIYGGAHQFDAAWQGLKEGVVSLETRNGRKPRMLVAKMGQDGHDRGANLVSSAFGDLGFEVVPGPLFQTPAEAAKLAIDRDVDVVGASSLAAGHKTLIPELIGHLRGAGRGDIKVIAGGVIPAQDYQFLRDAGVQGIFGPGTNLVEAAGEVLRLLGHNMPPVEESVE</sequence>
<dbReference type="InterPro" id="IPR006098">
    <property type="entry name" value="MMCoA_mutase_a_cat"/>
</dbReference>
<dbReference type="CDD" id="cd03679">
    <property type="entry name" value="MM_CoA_mutase_alpha_like"/>
    <property type="match status" value="1"/>
</dbReference>
<evidence type="ECO:0000256" key="2">
    <source>
        <dbReference type="ARBA" id="ARBA00008465"/>
    </source>
</evidence>
<evidence type="ECO:0000256" key="5">
    <source>
        <dbReference type="ARBA" id="ARBA00022723"/>
    </source>
</evidence>
<dbReference type="InterPro" id="IPR016176">
    <property type="entry name" value="Cbl-dep_enz_cat"/>
</dbReference>
<feature type="domain" description="B12-binding" evidence="9">
    <location>
        <begin position="617"/>
        <end position="749"/>
    </location>
</feature>
<feature type="region of interest" description="Disordered" evidence="8">
    <location>
        <begin position="502"/>
        <end position="543"/>
    </location>
</feature>
<evidence type="ECO:0000259" key="9">
    <source>
        <dbReference type="PROSITE" id="PS51332"/>
    </source>
</evidence>
<evidence type="ECO:0000256" key="6">
    <source>
        <dbReference type="ARBA" id="ARBA00023235"/>
    </source>
</evidence>
<dbReference type="PROSITE" id="PS51332">
    <property type="entry name" value="B12_BINDING"/>
    <property type="match status" value="1"/>
</dbReference>
<dbReference type="InterPro" id="IPR006099">
    <property type="entry name" value="MeMalonylCoA_mutase_a/b_cat"/>
</dbReference>
<keyword evidence="6 10" id="KW-0413">Isomerase</keyword>
<feature type="compositionally biased region" description="Gly residues" evidence="8">
    <location>
        <begin position="518"/>
        <end position="530"/>
    </location>
</feature>
<keyword evidence="11" id="KW-1185">Reference proteome</keyword>
<reference evidence="10 11" key="1">
    <citation type="submission" date="2023-11" db="EMBL/GenBank/DDBJ databases">
        <title>MicrobeMod: A computational toolkit for identifying prokaryotic methylation and restriction-modification with nanopore sequencing.</title>
        <authorList>
            <person name="Crits-Christoph A."/>
            <person name="Kang S.C."/>
            <person name="Lee H."/>
            <person name="Ostrov N."/>
        </authorList>
    </citation>
    <scope>NUCLEOTIDE SEQUENCE [LARGE SCALE GENOMIC DNA]</scope>
    <source>
        <strain evidence="10 11">ATCC 14820</strain>
    </source>
</reference>
<dbReference type="NCBIfam" id="TIGR00640">
    <property type="entry name" value="acid_CoA_mut_C"/>
    <property type="match status" value="1"/>
</dbReference>
<dbReference type="EC" id="5.4.99.2" evidence="3"/>
<comment type="cofactor">
    <cofactor evidence="1">
        <name>adenosylcob(III)alamin</name>
        <dbReference type="ChEBI" id="CHEBI:18408"/>
    </cofactor>
</comment>
<name>A0ABU4PRM6_9SPHN</name>
<keyword evidence="7" id="KW-0170">Cobalt</keyword>
<dbReference type="RefSeq" id="WP_010407312.1">
    <property type="nucleotide sequence ID" value="NZ_JAWXXV010000001.1"/>
</dbReference>
<dbReference type="Gene3D" id="3.20.20.240">
    <property type="entry name" value="Methylmalonyl-CoA mutase"/>
    <property type="match status" value="1"/>
</dbReference>
<dbReference type="Gene3D" id="3.40.50.280">
    <property type="entry name" value="Cobalamin-binding domain"/>
    <property type="match status" value="1"/>
</dbReference>
<evidence type="ECO:0000313" key="10">
    <source>
        <dbReference type="EMBL" id="MDX5985837.1"/>
    </source>
</evidence>
<protein>
    <recommendedName>
        <fullName evidence="3">methylmalonyl-CoA mutase</fullName>
        <ecNumber evidence="3">5.4.99.2</ecNumber>
    </recommendedName>
</protein>
<evidence type="ECO:0000256" key="1">
    <source>
        <dbReference type="ARBA" id="ARBA00001922"/>
    </source>
</evidence>
<keyword evidence="5" id="KW-0479">Metal-binding</keyword>
<dbReference type="GO" id="GO:0004494">
    <property type="term" value="F:methylmalonyl-CoA mutase activity"/>
    <property type="evidence" value="ECO:0007669"/>
    <property type="project" value="UniProtKB-EC"/>
</dbReference>
<dbReference type="PROSITE" id="PS00544">
    <property type="entry name" value="METMALONYL_COA_MUTASE"/>
    <property type="match status" value="1"/>
</dbReference>
<evidence type="ECO:0000256" key="7">
    <source>
        <dbReference type="ARBA" id="ARBA00023285"/>
    </source>
</evidence>
<dbReference type="PANTHER" id="PTHR48101:SF4">
    <property type="entry name" value="METHYLMALONYL-COA MUTASE, MITOCHONDRIAL"/>
    <property type="match status" value="1"/>
</dbReference>
<dbReference type="NCBIfam" id="TIGR00641">
    <property type="entry name" value="acid_CoA_mut_N"/>
    <property type="match status" value="1"/>
</dbReference>
<evidence type="ECO:0000256" key="8">
    <source>
        <dbReference type="SAM" id="MobiDB-lite"/>
    </source>
</evidence>
<dbReference type="Proteomes" id="UP001279660">
    <property type="component" value="Unassembled WGS sequence"/>
</dbReference>
<evidence type="ECO:0000313" key="11">
    <source>
        <dbReference type="Proteomes" id="UP001279660"/>
    </source>
</evidence>
<dbReference type="EMBL" id="JAWXXV010000001">
    <property type="protein sequence ID" value="MDX5985837.1"/>
    <property type="molecule type" value="Genomic_DNA"/>
</dbReference>
<dbReference type="InterPro" id="IPR058549">
    <property type="entry name" value="MeMalonylCoA_mutase_a/b_site"/>
</dbReference>
<dbReference type="CDD" id="cd02071">
    <property type="entry name" value="MM_CoA_mut_B12_BD"/>
    <property type="match status" value="1"/>
</dbReference>